<accession>A0ABQ7AYJ7</accession>
<evidence type="ECO:0000313" key="2">
    <source>
        <dbReference type="Proteomes" id="UP000266723"/>
    </source>
</evidence>
<dbReference type="EMBL" id="QGKV02001556">
    <property type="protein sequence ID" value="KAF3519063.1"/>
    <property type="molecule type" value="Genomic_DNA"/>
</dbReference>
<keyword evidence="2" id="KW-1185">Reference proteome</keyword>
<comment type="caution">
    <text evidence="1">The sequence shown here is derived from an EMBL/GenBank/DDBJ whole genome shotgun (WGS) entry which is preliminary data.</text>
</comment>
<name>A0ABQ7AYJ7_BRACR</name>
<evidence type="ECO:0000313" key="1">
    <source>
        <dbReference type="EMBL" id="KAF3519063.1"/>
    </source>
</evidence>
<protein>
    <submittedName>
        <fullName evidence="1">Uncharacterized protein</fullName>
    </submittedName>
</protein>
<sequence length="59" mass="6612">MSCLLLVSSPLTISDSKKGNLRYRQNLWNEWSLSESNAGNGSGGKIWEEDYLPSIKLPK</sequence>
<gene>
    <name evidence="1" type="ORF">DY000_02058847</name>
</gene>
<organism evidence="1 2">
    <name type="scientific">Brassica cretica</name>
    <name type="common">Mustard</name>
    <dbReference type="NCBI Taxonomy" id="69181"/>
    <lineage>
        <taxon>Eukaryota</taxon>
        <taxon>Viridiplantae</taxon>
        <taxon>Streptophyta</taxon>
        <taxon>Embryophyta</taxon>
        <taxon>Tracheophyta</taxon>
        <taxon>Spermatophyta</taxon>
        <taxon>Magnoliopsida</taxon>
        <taxon>eudicotyledons</taxon>
        <taxon>Gunneridae</taxon>
        <taxon>Pentapetalae</taxon>
        <taxon>rosids</taxon>
        <taxon>malvids</taxon>
        <taxon>Brassicales</taxon>
        <taxon>Brassicaceae</taxon>
        <taxon>Brassiceae</taxon>
        <taxon>Brassica</taxon>
    </lineage>
</organism>
<reference evidence="1 2" key="1">
    <citation type="journal article" date="2020" name="BMC Genomics">
        <title>Intraspecific diversification of the crop wild relative Brassica cretica Lam. using demographic model selection.</title>
        <authorList>
            <person name="Kioukis A."/>
            <person name="Michalopoulou V.A."/>
            <person name="Briers L."/>
            <person name="Pirintsos S."/>
            <person name="Studholme D.J."/>
            <person name="Pavlidis P."/>
            <person name="Sarris P.F."/>
        </authorList>
    </citation>
    <scope>NUCLEOTIDE SEQUENCE [LARGE SCALE GENOMIC DNA]</scope>
    <source>
        <strain evidence="2">cv. PFS-1207/04</strain>
    </source>
</reference>
<proteinExistence type="predicted"/>
<dbReference type="Proteomes" id="UP000266723">
    <property type="component" value="Unassembled WGS sequence"/>
</dbReference>